<evidence type="ECO:0000259" key="8">
    <source>
        <dbReference type="Pfam" id="PF00136"/>
    </source>
</evidence>
<dbReference type="PANTHER" id="PTHR10322">
    <property type="entry name" value="DNA POLYMERASE CATALYTIC SUBUNIT"/>
    <property type="match status" value="1"/>
</dbReference>
<dbReference type="PANTHER" id="PTHR10322:SF23">
    <property type="entry name" value="DNA POLYMERASE DELTA CATALYTIC SUBUNIT"/>
    <property type="match status" value="1"/>
</dbReference>
<dbReference type="Gene3D" id="3.30.342.10">
    <property type="entry name" value="DNA Polymerase, chain B, domain 1"/>
    <property type="match status" value="1"/>
</dbReference>
<evidence type="ECO:0000256" key="3">
    <source>
        <dbReference type="ARBA" id="ARBA00022679"/>
    </source>
</evidence>
<dbReference type="Pfam" id="PF00136">
    <property type="entry name" value="DNA_pol_B"/>
    <property type="match status" value="1"/>
</dbReference>
<dbReference type="Gene3D" id="1.10.132.60">
    <property type="entry name" value="DNA polymerase family B, C-terminal domain"/>
    <property type="match status" value="1"/>
</dbReference>
<proteinExistence type="inferred from homology"/>
<dbReference type="InterPro" id="IPR006133">
    <property type="entry name" value="DNA-dir_DNA_pol_B_exonuc"/>
</dbReference>
<name>A0A8T4C6I6_9ARCH</name>
<evidence type="ECO:0000259" key="9">
    <source>
        <dbReference type="Pfam" id="PF03104"/>
    </source>
</evidence>
<reference evidence="10" key="1">
    <citation type="submission" date="2019-03" db="EMBL/GenBank/DDBJ databases">
        <title>Lake Tanganyika Metagenome-Assembled Genomes (MAGs).</title>
        <authorList>
            <person name="Tran P."/>
        </authorList>
    </citation>
    <scope>NUCLEOTIDE SEQUENCE</scope>
    <source>
        <strain evidence="10">M_DeepCast_50m_m2_156</strain>
    </source>
</reference>
<dbReference type="InterPro" id="IPR036397">
    <property type="entry name" value="RNaseH_sf"/>
</dbReference>
<dbReference type="Pfam" id="PF03104">
    <property type="entry name" value="DNA_pol_B_exo1"/>
    <property type="match status" value="1"/>
</dbReference>
<dbReference type="SUPFAM" id="SSF53098">
    <property type="entry name" value="Ribonuclease H-like"/>
    <property type="match status" value="1"/>
</dbReference>
<sequence>MPRSLNVIKGPLLDVQTREIGGKSVIDLFIRTQGGKGPIQRVTDPHFPPYFYIQLVENADVGKITQQLKDETLPGGVKPILVEKVTKEGKAYIKMGFSTIGQLVPSREKIQAYPFVETLREANIPYTKRYILDKQLTPTQHVECTLDDEGNVKKITLTNESFTSFRTGAFDIETFGNGKIPQPEKDQIISIALSTSAGEKVFMANAYEDKITQACENEKKMLEGFRTFCNVSDIDVLYTYNGDRFDFPFIIERSKKNHVEIDFGFGHAIITGKGNESEARLHGIQHVDVYQLARLLTRFQFFKSPRLDLESVMKAVFNEGEKTLNHTQIWETWKTQKGLDKLAKYNLTDAQYTKRLGDEFLPLLLEISRLVRLTLFDVNRASASQLVETTLMHESVSRNVLFPNPPTDEQVEGRLQNPIEGGYVKEPVAGLHENLAVLDFRSLYPSIMISHNISPDALNCTHNVCKEGENKSPNGSWFCTQKKGLFTSVIERILDQRIEVQKQMDALPKKDPQQVFLKARKQALKIVLNSFFGTLAYPRFRWYSRDSAQAITAWARHYIRQTLKWAEEDGYTPVYGDTDSAFVLLPRNKTENDIKKFVEKVNAKLPGRMELEFEGLYKRGLFVTRKEGHVAKKRYALADNENALTIVGFEYVRRDVSIIARETQKKVLHEILVNGTPNKAHDAVMDVIKRLRSGNVPKKELVILTQLQRKPESYHTTAPHVSAALKAQKRGKEIFVGQMLGFIITKNGKSISDRAELDEFVKEGDYDAEYYVKNQIIPAVEKIFAELGIDSTDLERGGKQTGLSSFM</sequence>
<dbReference type="InterPro" id="IPR006134">
    <property type="entry name" value="DNA-dir_DNA_pol_B_multi_dom"/>
</dbReference>
<evidence type="ECO:0000256" key="7">
    <source>
        <dbReference type="ARBA" id="ARBA00049244"/>
    </source>
</evidence>
<dbReference type="SUPFAM" id="SSF56672">
    <property type="entry name" value="DNA/RNA polymerases"/>
    <property type="match status" value="1"/>
</dbReference>
<dbReference type="InterPro" id="IPR043502">
    <property type="entry name" value="DNA/RNA_pol_sf"/>
</dbReference>
<dbReference type="AlphaFoldDB" id="A0A8T4C6I6"/>
<dbReference type="SMART" id="SM00486">
    <property type="entry name" value="POLBc"/>
    <property type="match status" value="1"/>
</dbReference>
<evidence type="ECO:0000256" key="4">
    <source>
        <dbReference type="ARBA" id="ARBA00022695"/>
    </source>
</evidence>
<dbReference type="PRINTS" id="PR00106">
    <property type="entry name" value="DNAPOLB"/>
</dbReference>
<organism evidence="10 11">
    <name type="scientific">Candidatus Iainarchaeum sp</name>
    <dbReference type="NCBI Taxonomy" id="3101447"/>
    <lineage>
        <taxon>Archaea</taxon>
        <taxon>Candidatus Iainarchaeota</taxon>
        <taxon>Candidatus Iainarchaeia</taxon>
        <taxon>Candidatus Iainarchaeales</taxon>
        <taxon>Candidatus Iainarchaeaceae</taxon>
        <taxon>Candidatus Iainarchaeum</taxon>
    </lineage>
</organism>
<dbReference type="InterPro" id="IPR023211">
    <property type="entry name" value="DNA_pol_palm_dom_sf"/>
</dbReference>
<dbReference type="GO" id="GO:0003677">
    <property type="term" value="F:DNA binding"/>
    <property type="evidence" value="ECO:0007669"/>
    <property type="project" value="UniProtKB-KW"/>
</dbReference>
<dbReference type="Gene3D" id="1.10.287.690">
    <property type="entry name" value="Helix hairpin bin"/>
    <property type="match status" value="1"/>
</dbReference>
<keyword evidence="3" id="KW-0808">Transferase</keyword>
<dbReference type="GO" id="GO:0003887">
    <property type="term" value="F:DNA-directed DNA polymerase activity"/>
    <property type="evidence" value="ECO:0007669"/>
    <property type="project" value="UniProtKB-KW"/>
</dbReference>
<comment type="catalytic activity">
    <reaction evidence="7">
        <text>DNA(n) + a 2'-deoxyribonucleoside 5'-triphosphate = DNA(n+1) + diphosphate</text>
        <dbReference type="Rhea" id="RHEA:22508"/>
        <dbReference type="Rhea" id="RHEA-COMP:17339"/>
        <dbReference type="Rhea" id="RHEA-COMP:17340"/>
        <dbReference type="ChEBI" id="CHEBI:33019"/>
        <dbReference type="ChEBI" id="CHEBI:61560"/>
        <dbReference type="ChEBI" id="CHEBI:173112"/>
        <dbReference type="EC" id="2.7.7.7"/>
    </reaction>
</comment>
<keyword evidence="5" id="KW-0239">DNA-directed DNA polymerase</keyword>
<dbReference type="GO" id="GO:0000166">
    <property type="term" value="F:nucleotide binding"/>
    <property type="evidence" value="ECO:0007669"/>
    <property type="project" value="InterPro"/>
</dbReference>
<feature type="domain" description="DNA-directed DNA polymerase family B exonuclease" evidence="9">
    <location>
        <begin position="119"/>
        <end position="294"/>
    </location>
</feature>
<evidence type="ECO:0000256" key="6">
    <source>
        <dbReference type="ARBA" id="ARBA00023125"/>
    </source>
</evidence>
<dbReference type="Gene3D" id="3.30.420.10">
    <property type="entry name" value="Ribonuclease H-like superfamily/Ribonuclease H"/>
    <property type="match status" value="1"/>
</dbReference>
<dbReference type="Gene3D" id="3.90.1600.10">
    <property type="entry name" value="Palm domain of DNA polymerase"/>
    <property type="match status" value="1"/>
</dbReference>
<dbReference type="EMBL" id="VGJJ01000002">
    <property type="protein sequence ID" value="MBM3281794.1"/>
    <property type="molecule type" value="Genomic_DNA"/>
</dbReference>
<gene>
    <name evidence="10" type="ORF">FJY86_00435</name>
</gene>
<feature type="domain" description="DNA-directed DNA polymerase family B multifunctional" evidence="8">
    <location>
        <begin position="382"/>
        <end position="786"/>
    </location>
</feature>
<dbReference type="InterPro" id="IPR042087">
    <property type="entry name" value="DNA_pol_B_thumb"/>
</dbReference>
<dbReference type="InterPro" id="IPR050240">
    <property type="entry name" value="DNA_pol_type-B"/>
</dbReference>
<keyword evidence="4" id="KW-0548">Nucleotidyltransferase</keyword>
<evidence type="ECO:0000313" key="11">
    <source>
        <dbReference type="Proteomes" id="UP000774699"/>
    </source>
</evidence>
<evidence type="ECO:0000256" key="1">
    <source>
        <dbReference type="ARBA" id="ARBA00005755"/>
    </source>
</evidence>
<evidence type="ECO:0000313" key="10">
    <source>
        <dbReference type="EMBL" id="MBM3281794.1"/>
    </source>
</evidence>
<keyword evidence="6" id="KW-0238">DNA-binding</keyword>
<accession>A0A8T4C6I6</accession>
<evidence type="ECO:0000256" key="5">
    <source>
        <dbReference type="ARBA" id="ARBA00022932"/>
    </source>
</evidence>
<comment type="caution">
    <text evidence="10">The sequence shown here is derived from an EMBL/GenBank/DDBJ whole genome shotgun (WGS) entry which is preliminary data.</text>
</comment>
<dbReference type="InterPro" id="IPR012337">
    <property type="entry name" value="RNaseH-like_sf"/>
</dbReference>
<dbReference type="EC" id="2.7.7.7" evidence="2"/>
<evidence type="ECO:0000256" key="2">
    <source>
        <dbReference type="ARBA" id="ARBA00012417"/>
    </source>
</evidence>
<protein>
    <recommendedName>
        <fullName evidence="2">DNA-directed DNA polymerase</fullName>
        <ecNumber evidence="2">2.7.7.7</ecNumber>
    </recommendedName>
</protein>
<comment type="similarity">
    <text evidence="1">Belongs to the DNA polymerase type-B family.</text>
</comment>
<dbReference type="Proteomes" id="UP000774699">
    <property type="component" value="Unassembled WGS sequence"/>
</dbReference>
<dbReference type="GO" id="GO:0006261">
    <property type="term" value="P:DNA-templated DNA replication"/>
    <property type="evidence" value="ECO:0007669"/>
    <property type="project" value="TreeGrafter"/>
</dbReference>
<dbReference type="InterPro" id="IPR006172">
    <property type="entry name" value="DNA-dir_DNA_pol_B"/>
</dbReference>